<dbReference type="PANTHER" id="PTHR21621">
    <property type="entry name" value="RIBOSOMAL PROTEIN S6 MODIFICATION PROTEIN"/>
    <property type="match status" value="1"/>
</dbReference>
<dbReference type="PANTHER" id="PTHR21621:SF7">
    <property type="entry name" value="RIBOSOMAL PROTEIN BS6--L-GLUTAMATE LIGASE"/>
    <property type="match status" value="1"/>
</dbReference>
<name>A0A2N0U203_9FLAO</name>
<reference evidence="14 16" key="2">
    <citation type="submission" date="2016-09" db="EMBL/GenBank/DDBJ databases">
        <title>Genome Sequence of Salegentibacter salarius,Isolated from a Marine Solar Saltern of the Yellow Sea in South Korea.</title>
        <authorList>
            <person name="Zheng Q."/>
            <person name="Liu Y."/>
        </authorList>
    </citation>
    <scope>NUCLEOTIDE SEQUENCE [LARGE SCALE GENOMIC DNA]</scope>
    <source>
        <strain evidence="14 16">KCTC 12974</strain>
    </source>
</reference>
<sequence length="290" mass="31540">MKIKILSRNSHLYSTKRLVEAATKRKHEVEVIDPLKCDIVIEKRKPNIYYRGGYIEGVDAVIPRIGASVTFYGTAVVRQFEMMGAFTTTESESLVRSRDKLRSLQVLSRAKIGLPKTVFTNYSRDVSGVIKQVGGTPLVIKLLEGTQGVGVVLAETKNAAESVIEAFNGLQARVIVQEFIKEAKGGDIRAFVVDGHVVGAMKRQGKEGEFRSNLHRGGSAEVVELTDEEEIAAVKATKAMGLGVAGVDMLQSARGPLILEVNSSPGLEGIEKATGKDIAKSIIRYIERNV</sequence>
<proteinExistence type="inferred from homology"/>
<evidence type="ECO:0000256" key="9">
    <source>
        <dbReference type="ARBA" id="ARBA00023211"/>
    </source>
</evidence>
<dbReference type="GO" id="GO:0005737">
    <property type="term" value="C:cytoplasm"/>
    <property type="evidence" value="ECO:0007669"/>
    <property type="project" value="TreeGrafter"/>
</dbReference>
<protein>
    <recommendedName>
        <fullName evidence="11">Probable alpha-L-glutamate ligase</fullName>
    </recommendedName>
</protein>
<keyword evidence="16" id="KW-1185">Reference proteome</keyword>
<keyword evidence="6 12" id="KW-0067">ATP-binding</keyword>
<evidence type="ECO:0000256" key="2">
    <source>
        <dbReference type="ARBA" id="ARBA00001946"/>
    </source>
</evidence>
<dbReference type="InterPro" id="IPR013815">
    <property type="entry name" value="ATP_grasp_subdomain_1"/>
</dbReference>
<evidence type="ECO:0000313" key="16">
    <source>
        <dbReference type="Proteomes" id="UP000176009"/>
    </source>
</evidence>
<dbReference type="AlphaFoldDB" id="A0A2N0U203"/>
<dbReference type="RefSeq" id="WP_070053014.1">
    <property type="nucleotide sequence ID" value="NZ_FVZF01000011.1"/>
</dbReference>
<accession>A0A2N0U203</accession>
<dbReference type="EMBL" id="MJBR01000003">
    <property type="protein sequence ID" value="OEY73718.1"/>
    <property type="molecule type" value="Genomic_DNA"/>
</dbReference>
<reference evidence="15 17" key="1">
    <citation type="submission" date="2015-10" db="EMBL/GenBank/DDBJ databases">
        <title>Draft genome sequence of Salegentibacter salinarum KCTC 12975.</title>
        <authorList>
            <person name="Lin W."/>
            <person name="Zheng Q."/>
        </authorList>
    </citation>
    <scope>NUCLEOTIDE SEQUENCE [LARGE SCALE GENOMIC DNA]</scope>
    <source>
        <strain evidence="15 17">KCTC 12974</strain>
    </source>
</reference>
<dbReference type="Gene3D" id="3.30.1490.20">
    <property type="entry name" value="ATP-grasp fold, A domain"/>
    <property type="match status" value="1"/>
</dbReference>
<keyword evidence="7" id="KW-0460">Magnesium</keyword>
<dbReference type="InterPro" id="IPR041107">
    <property type="entry name" value="Rimk_N"/>
</dbReference>
<dbReference type="Proteomes" id="UP000232533">
    <property type="component" value="Unassembled WGS sequence"/>
</dbReference>
<comment type="similarity">
    <text evidence="10">In the C-terminal section; belongs to the RimK family.</text>
</comment>
<comment type="cofactor">
    <cofactor evidence="2">
        <name>Mg(2+)</name>
        <dbReference type="ChEBI" id="CHEBI:18420"/>
    </cofactor>
</comment>
<organism evidence="15 17">
    <name type="scientific">Salegentibacter salarius</name>
    <dbReference type="NCBI Taxonomy" id="435906"/>
    <lineage>
        <taxon>Bacteria</taxon>
        <taxon>Pseudomonadati</taxon>
        <taxon>Bacteroidota</taxon>
        <taxon>Flavobacteriia</taxon>
        <taxon>Flavobacteriales</taxon>
        <taxon>Flavobacteriaceae</taxon>
        <taxon>Salegentibacter</taxon>
    </lineage>
</organism>
<evidence type="ECO:0000256" key="3">
    <source>
        <dbReference type="ARBA" id="ARBA00022598"/>
    </source>
</evidence>
<keyword evidence="3 15" id="KW-0436">Ligase</keyword>
<dbReference type="Pfam" id="PF08443">
    <property type="entry name" value="RimK"/>
    <property type="match status" value="1"/>
</dbReference>
<evidence type="ECO:0000256" key="11">
    <source>
        <dbReference type="ARBA" id="ARBA00072141"/>
    </source>
</evidence>
<evidence type="ECO:0000313" key="14">
    <source>
        <dbReference type="EMBL" id="OEY73718.1"/>
    </source>
</evidence>
<feature type="domain" description="ATP-grasp" evidence="13">
    <location>
        <begin position="104"/>
        <end position="287"/>
    </location>
</feature>
<dbReference type="NCBIfam" id="TIGR00768">
    <property type="entry name" value="rimK_fam"/>
    <property type="match status" value="1"/>
</dbReference>
<dbReference type="InterPro" id="IPR013651">
    <property type="entry name" value="ATP-grasp_RimK-type"/>
</dbReference>
<keyword evidence="8" id="KW-0648">Protein biosynthesis</keyword>
<keyword evidence="4" id="KW-0479">Metal-binding</keyword>
<evidence type="ECO:0000313" key="15">
    <source>
        <dbReference type="EMBL" id="PKD21032.1"/>
    </source>
</evidence>
<dbReference type="SUPFAM" id="SSF56059">
    <property type="entry name" value="Glutathione synthetase ATP-binding domain-like"/>
    <property type="match status" value="1"/>
</dbReference>
<dbReference type="FunFam" id="3.30.470.20:FF:000058">
    <property type="entry name" value="Alpha-aminoadipate--LysW ligase LysX protein"/>
    <property type="match status" value="1"/>
</dbReference>
<keyword evidence="9" id="KW-0464">Manganese</keyword>
<dbReference type="GO" id="GO:0005524">
    <property type="term" value="F:ATP binding"/>
    <property type="evidence" value="ECO:0007669"/>
    <property type="project" value="UniProtKB-UniRule"/>
</dbReference>
<dbReference type="Proteomes" id="UP000176009">
    <property type="component" value="Unassembled WGS sequence"/>
</dbReference>
<evidence type="ECO:0000313" key="17">
    <source>
        <dbReference type="Proteomes" id="UP000232533"/>
    </source>
</evidence>
<gene>
    <name evidence="15" type="ORF">APR40_08020</name>
    <name evidence="14" type="ORF">BHS39_08025</name>
</gene>
<evidence type="ECO:0000259" key="13">
    <source>
        <dbReference type="PROSITE" id="PS50975"/>
    </source>
</evidence>
<dbReference type="Pfam" id="PF18030">
    <property type="entry name" value="Rimk_N"/>
    <property type="match status" value="1"/>
</dbReference>
<dbReference type="FunFam" id="3.30.1490.20:FF:000005">
    <property type="entry name" value="Probable alpha-L-glutamate ligase 1"/>
    <property type="match status" value="1"/>
</dbReference>
<evidence type="ECO:0000256" key="4">
    <source>
        <dbReference type="ARBA" id="ARBA00022723"/>
    </source>
</evidence>
<keyword evidence="5 12" id="KW-0547">Nucleotide-binding</keyword>
<evidence type="ECO:0000256" key="5">
    <source>
        <dbReference type="ARBA" id="ARBA00022741"/>
    </source>
</evidence>
<evidence type="ECO:0000256" key="12">
    <source>
        <dbReference type="PROSITE-ProRule" id="PRU00409"/>
    </source>
</evidence>
<comment type="caution">
    <text evidence="15">The sequence shown here is derived from an EMBL/GenBank/DDBJ whole genome shotgun (WGS) entry which is preliminary data.</text>
</comment>
<evidence type="ECO:0000256" key="7">
    <source>
        <dbReference type="ARBA" id="ARBA00022842"/>
    </source>
</evidence>
<evidence type="ECO:0000256" key="10">
    <source>
        <dbReference type="ARBA" id="ARBA00061239"/>
    </source>
</evidence>
<dbReference type="EMBL" id="LKTR01000005">
    <property type="protein sequence ID" value="PKD21032.1"/>
    <property type="molecule type" value="Genomic_DNA"/>
</dbReference>
<dbReference type="GO" id="GO:0046872">
    <property type="term" value="F:metal ion binding"/>
    <property type="evidence" value="ECO:0007669"/>
    <property type="project" value="UniProtKB-KW"/>
</dbReference>
<evidence type="ECO:0000256" key="6">
    <source>
        <dbReference type="ARBA" id="ARBA00022840"/>
    </source>
</evidence>
<dbReference type="Gene3D" id="3.40.50.20">
    <property type="match status" value="1"/>
</dbReference>
<dbReference type="Gene3D" id="3.30.470.20">
    <property type="entry name" value="ATP-grasp fold, B domain"/>
    <property type="match status" value="1"/>
</dbReference>
<dbReference type="GO" id="GO:0006412">
    <property type="term" value="P:translation"/>
    <property type="evidence" value="ECO:0007669"/>
    <property type="project" value="UniProtKB-KW"/>
</dbReference>
<dbReference type="InterPro" id="IPR011761">
    <property type="entry name" value="ATP-grasp"/>
</dbReference>
<dbReference type="NCBIfam" id="NF007764">
    <property type="entry name" value="PRK10446.1"/>
    <property type="match status" value="1"/>
</dbReference>
<dbReference type="GO" id="GO:0018169">
    <property type="term" value="F:ribosomal S6-glutamic acid ligase activity"/>
    <property type="evidence" value="ECO:0007669"/>
    <property type="project" value="TreeGrafter"/>
</dbReference>
<dbReference type="OrthoDB" id="3865600at2"/>
<dbReference type="PROSITE" id="PS50975">
    <property type="entry name" value="ATP_GRASP"/>
    <property type="match status" value="1"/>
</dbReference>
<comment type="cofactor">
    <cofactor evidence="1">
        <name>Mn(2+)</name>
        <dbReference type="ChEBI" id="CHEBI:29035"/>
    </cofactor>
</comment>
<dbReference type="GO" id="GO:0009432">
    <property type="term" value="P:SOS response"/>
    <property type="evidence" value="ECO:0007669"/>
    <property type="project" value="TreeGrafter"/>
</dbReference>
<evidence type="ECO:0000256" key="8">
    <source>
        <dbReference type="ARBA" id="ARBA00022917"/>
    </source>
</evidence>
<dbReference type="InterPro" id="IPR004666">
    <property type="entry name" value="Rp_bS6_RimK/Lys_biosynth_LsyX"/>
</dbReference>
<evidence type="ECO:0000256" key="1">
    <source>
        <dbReference type="ARBA" id="ARBA00001936"/>
    </source>
</evidence>